<evidence type="ECO:0000256" key="2">
    <source>
        <dbReference type="ARBA" id="ARBA00004777"/>
    </source>
</evidence>
<dbReference type="UniPathway" id="UPA00193"/>
<protein>
    <recommendedName>
        <fullName evidence="12">Methylenetetrahydrofolate reductase</fullName>
        <ecNumber evidence="12">1.5.1.54</ecNumber>
    </recommendedName>
</protein>
<comment type="similarity">
    <text evidence="3 12">Belongs to the methylenetetrahydrofolate reductase family.</text>
</comment>
<keyword evidence="6 12" id="KW-0274">FAD</keyword>
<evidence type="ECO:0000256" key="1">
    <source>
        <dbReference type="ARBA" id="ARBA00001974"/>
    </source>
</evidence>
<dbReference type="GO" id="GO:0005829">
    <property type="term" value="C:cytosol"/>
    <property type="evidence" value="ECO:0007669"/>
    <property type="project" value="InterPro"/>
</dbReference>
<evidence type="ECO:0000313" key="13">
    <source>
        <dbReference type="EMBL" id="TWP28649.1"/>
    </source>
</evidence>
<evidence type="ECO:0000256" key="8">
    <source>
        <dbReference type="ARBA" id="ARBA00023027"/>
    </source>
</evidence>
<dbReference type="FunFam" id="3.20.20.220:FF:000015">
    <property type="entry name" value="Methylenetetrahydrofolate reductase"/>
    <property type="match status" value="1"/>
</dbReference>
<dbReference type="SUPFAM" id="SSF51730">
    <property type="entry name" value="FAD-linked oxidoreductase"/>
    <property type="match status" value="1"/>
</dbReference>
<dbReference type="RefSeq" id="WP_146262110.1">
    <property type="nucleotide sequence ID" value="NZ_SELG01000032.1"/>
</dbReference>
<sequence>MKVIEHIEQAQGKTLFSFEILPPKKGDNLQSIFSNIEPLMEFNPPFIDVTYHREEYEYKEFSNGSIQKIVTRKRPGTVGICAAIQHRYGVDAVPHVICGGFDKEETENLLIDLNFLEIDNILVLRGDPIKSEGTYQAHPQGYSYANQLIHQVVDMNNGKYLHDEYANGATNFCIGVAGYPEKHFESPNLDTDFYYLKKKIEAGADYIVTQLFYDNKKYFSFVERCREAGITIPIIPGIKPISIKKHLNILPKIFHIDIPQELVLAIEKCKNNKEANEIGIQWSIQQCKELIEYGVPVLHFYSMGRSNNIQRIAKSIF</sequence>
<dbReference type="Pfam" id="PF02219">
    <property type="entry name" value="MTHFR"/>
    <property type="match status" value="1"/>
</dbReference>
<dbReference type="InterPro" id="IPR003171">
    <property type="entry name" value="Mehydrof_redctse-like"/>
</dbReference>
<keyword evidence="8" id="KW-0520">NAD</keyword>
<evidence type="ECO:0000256" key="10">
    <source>
        <dbReference type="ARBA" id="ARBA00034478"/>
    </source>
</evidence>
<name>A0A563DEZ3_9FLAO</name>
<dbReference type="OrthoDB" id="9812555at2"/>
<dbReference type="InterPro" id="IPR029041">
    <property type="entry name" value="FAD-linked_oxidoreductase-like"/>
</dbReference>
<dbReference type="GO" id="GO:0071949">
    <property type="term" value="F:FAD binding"/>
    <property type="evidence" value="ECO:0007669"/>
    <property type="project" value="TreeGrafter"/>
</dbReference>
<evidence type="ECO:0000256" key="4">
    <source>
        <dbReference type="ARBA" id="ARBA00022605"/>
    </source>
</evidence>
<accession>A0A563DEZ3</accession>
<dbReference type="GO" id="GO:0009086">
    <property type="term" value="P:methionine biosynthetic process"/>
    <property type="evidence" value="ECO:0007669"/>
    <property type="project" value="UniProtKB-KW"/>
</dbReference>
<proteinExistence type="inferred from homology"/>
<dbReference type="NCBIfam" id="TIGR00676">
    <property type="entry name" value="fadh2"/>
    <property type="match status" value="1"/>
</dbReference>
<dbReference type="PANTHER" id="PTHR45754">
    <property type="entry name" value="METHYLENETETRAHYDROFOLATE REDUCTASE"/>
    <property type="match status" value="1"/>
</dbReference>
<dbReference type="EMBL" id="SELH01000017">
    <property type="protein sequence ID" value="TWP28649.1"/>
    <property type="molecule type" value="Genomic_DNA"/>
</dbReference>
<evidence type="ECO:0000313" key="14">
    <source>
        <dbReference type="Proteomes" id="UP000319499"/>
    </source>
</evidence>
<evidence type="ECO:0000256" key="6">
    <source>
        <dbReference type="ARBA" id="ARBA00022827"/>
    </source>
</evidence>
<dbReference type="AlphaFoldDB" id="A0A563DEZ3"/>
<comment type="pathway">
    <text evidence="2 12">One-carbon metabolism; tetrahydrofolate interconversion.</text>
</comment>
<keyword evidence="14" id="KW-1185">Reference proteome</keyword>
<evidence type="ECO:0000256" key="11">
    <source>
        <dbReference type="ARBA" id="ARBA00048628"/>
    </source>
</evidence>
<evidence type="ECO:0000256" key="7">
    <source>
        <dbReference type="ARBA" id="ARBA00023002"/>
    </source>
</evidence>
<organism evidence="13 14">
    <name type="scientific">Apibacter muscae</name>
    <dbReference type="NCBI Taxonomy" id="2509004"/>
    <lineage>
        <taxon>Bacteria</taxon>
        <taxon>Pseudomonadati</taxon>
        <taxon>Bacteroidota</taxon>
        <taxon>Flavobacteriia</taxon>
        <taxon>Flavobacteriales</taxon>
        <taxon>Weeksellaceae</taxon>
        <taxon>Apibacter</taxon>
    </lineage>
</organism>
<evidence type="ECO:0000256" key="5">
    <source>
        <dbReference type="ARBA" id="ARBA00022630"/>
    </source>
</evidence>
<dbReference type="PANTHER" id="PTHR45754:SF3">
    <property type="entry name" value="METHYLENETETRAHYDROFOLATE REDUCTASE (NADPH)"/>
    <property type="match status" value="1"/>
</dbReference>
<dbReference type="Proteomes" id="UP000319499">
    <property type="component" value="Unassembled WGS sequence"/>
</dbReference>
<dbReference type="GO" id="GO:0035999">
    <property type="term" value="P:tetrahydrofolate interconversion"/>
    <property type="evidence" value="ECO:0007669"/>
    <property type="project" value="UniProtKB-UniPathway"/>
</dbReference>
<dbReference type="CDD" id="cd00537">
    <property type="entry name" value="MTHFR"/>
    <property type="match status" value="1"/>
</dbReference>
<gene>
    <name evidence="13" type="primary">metF</name>
    <name evidence="13" type="ORF">ETU09_04850</name>
</gene>
<keyword evidence="9" id="KW-0486">Methionine biosynthesis</keyword>
<comment type="pathway">
    <text evidence="10">Amino-acid biosynthesis; L-methionine biosynthesis via de novo pathway.</text>
</comment>
<dbReference type="InterPro" id="IPR004620">
    <property type="entry name" value="MTHF_reductase_bac"/>
</dbReference>
<comment type="caution">
    <text evidence="13">The sequence shown here is derived from an EMBL/GenBank/DDBJ whole genome shotgun (WGS) entry which is preliminary data.</text>
</comment>
<dbReference type="EC" id="1.5.1.54" evidence="12"/>
<keyword evidence="7 12" id="KW-0560">Oxidoreductase</keyword>
<comment type="cofactor">
    <cofactor evidence="1 12">
        <name>FAD</name>
        <dbReference type="ChEBI" id="CHEBI:57692"/>
    </cofactor>
</comment>
<dbReference type="Gene3D" id="3.20.20.220">
    <property type="match status" value="1"/>
</dbReference>
<reference evidence="13 14" key="1">
    <citation type="submission" date="2019-02" db="EMBL/GenBank/DDBJ databases">
        <title>Apibacter muscae sp. nov.: a novel member of the house fly microbiota.</title>
        <authorList>
            <person name="Park R."/>
        </authorList>
    </citation>
    <scope>NUCLEOTIDE SEQUENCE [LARGE SCALE GENOMIC DNA]</scope>
    <source>
        <strain evidence="13 14">AL1</strain>
    </source>
</reference>
<keyword evidence="5 12" id="KW-0285">Flavoprotein</keyword>
<comment type="catalytic activity">
    <reaction evidence="11">
        <text>(6S)-5-methyl-5,6,7,8-tetrahydrofolate + NAD(+) = (6R)-5,10-methylene-5,6,7,8-tetrahydrofolate + NADH + H(+)</text>
        <dbReference type="Rhea" id="RHEA:19821"/>
        <dbReference type="ChEBI" id="CHEBI:15378"/>
        <dbReference type="ChEBI" id="CHEBI:15636"/>
        <dbReference type="ChEBI" id="CHEBI:18608"/>
        <dbReference type="ChEBI" id="CHEBI:57540"/>
        <dbReference type="ChEBI" id="CHEBI:57945"/>
        <dbReference type="EC" id="1.5.1.54"/>
    </reaction>
    <physiologicalReaction direction="right-to-left" evidence="11">
        <dbReference type="Rhea" id="RHEA:19823"/>
    </physiologicalReaction>
</comment>
<evidence type="ECO:0000256" key="3">
    <source>
        <dbReference type="ARBA" id="ARBA00006743"/>
    </source>
</evidence>
<dbReference type="GO" id="GO:0106312">
    <property type="term" value="F:methylenetetrahydrofolate reductase (NADH) activity"/>
    <property type="evidence" value="ECO:0007669"/>
    <property type="project" value="UniProtKB-EC"/>
</dbReference>
<evidence type="ECO:0000256" key="9">
    <source>
        <dbReference type="ARBA" id="ARBA00023167"/>
    </source>
</evidence>
<keyword evidence="4" id="KW-0028">Amino-acid biosynthesis</keyword>
<evidence type="ECO:0000256" key="12">
    <source>
        <dbReference type="RuleBase" id="RU003862"/>
    </source>
</evidence>